<feature type="signal peptide" evidence="1">
    <location>
        <begin position="1"/>
        <end position="27"/>
    </location>
</feature>
<evidence type="ECO:0000313" key="3">
    <source>
        <dbReference type="EMBL" id="MUI12414.1"/>
    </source>
</evidence>
<feature type="domain" description="Thioredoxin-like fold" evidence="2">
    <location>
        <begin position="132"/>
        <end position="250"/>
    </location>
</feature>
<accession>A0A6I3X6Q0</accession>
<evidence type="ECO:0000256" key="1">
    <source>
        <dbReference type="SAM" id="SignalP"/>
    </source>
</evidence>
<reference evidence="3 4" key="1">
    <citation type="submission" date="2019-11" db="EMBL/GenBank/DDBJ databases">
        <title>Draft Genome Sequences of Six Type Strains of the Genus Massilia.</title>
        <authorList>
            <person name="Miess H."/>
            <person name="Frediansyah A."/>
            <person name="Goeker M."/>
            <person name="Gross H."/>
        </authorList>
    </citation>
    <scope>NUCLEOTIDE SEQUENCE [LARGE SCALE GENOMIC DNA]</scope>
    <source>
        <strain evidence="3 4">DSM 17513</strain>
    </source>
</reference>
<dbReference type="RefSeq" id="WP_155708363.1">
    <property type="nucleotide sequence ID" value="NZ_BMWU01000007.1"/>
</dbReference>
<dbReference type="Pfam" id="PF13098">
    <property type="entry name" value="Thioredoxin_2"/>
    <property type="match status" value="1"/>
</dbReference>
<dbReference type="InterPro" id="IPR036249">
    <property type="entry name" value="Thioredoxin-like_sf"/>
</dbReference>
<dbReference type="Gene3D" id="3.40.30.10">
    <property type="entry name" value="Glutaredoxin"/>
    <property type="match status" value="1"/>
</dbReference>
<dbReference type="InterPro" id="IPR051470">
    <property type="entry name" value="Thiol:disulfide_interchange"/>
</dbReference>
<dbReference type="OrthoDB" id="8778885at2"/>
<dbReference type="Proteomes" id="UP000431684">
    <property type="component" value="Unassembled WGS sequence"/>
</dbReference>
<dbReference type="EMBL" id="WNWM01000002">
    <property type="protein sequence ID" value="MUI12414.1"/>
    <property type="molecule type" value="Genomic_DNA"/>
</dbReference>
<organism evidence="3 4">
    <name type="scientific">Pseudoduganella dura</name>
    <dbReference type="NCBI Taxonomy" id="321982"/>
    <lineage>
        <taxon>Bacteria</taxon>
        <taxon>Pseudomonadati</taxon>
        <taxon>Pseudomonadota</taxon>
        <taxon>Betaproteobacteria</taxon>
        <taxon>Burkholderiales</taxon>
        <taxon>Oxalobacteraceae</taxon>
        <taxon>Telluria group</taxon>
        <taxon>Pseudoduganella</taxon>
    </lineage>
</organism>
<dbReference type="InterPro" id="IPR012336">
    <property type="entry name" value="Thioredoxin-like_fold"/>
</dbReference>
<keyword evidence="4" id="KW-1185">Reference proteome</keyword>
<sequence length="318" mass="33726">MKHYTMAGMATISLSLAGALLSANATASPETARQNLVANMRQAGLDTTQMAGAKAAPTPIRHLYSLSDSQGKFLSLINEAGTFFGGTGGYQVIQATGLPRKMTDGEMAALRREMMDNLDVGKLIKVQYGDGGGRKILLFSAIDCPACHSFETVTAKIGKLDTTYYVMPGTLQDIAQGGLQKMETVTRIWCAADNEAAWKNFWANKTVPDARSCDIDPKSAERSYVLLRDILYSVGIKVVGTPTVIREDGTILKRPKEIEAFRNAFGPAGLAGLPASPAPVWLADAGLVAGGTAVAAPASPAAQPGKINTKDVLMKLFK</sequence>
<gene>
    <name evidence="3" type="ORF">GJV26_08020</name>
</gene>
<keyword evidence="1" id="KW-0732">Signal</keyword>
<proteinExistence type="predicted"/>
<dbReference type="PANTHER" id="PTHR35272">
    <property type="entry name" value="THIOL:DISULFIDE INTERCHANGE PROTEIN DSBC-RELATED"/>
    <property type="match status" value="1"/>
</dbReference>
<dbReference type="PANTHER" id="PTHR35272:SF3">
    <property type="entry name" value="THIOL:DISULFIDE INTERCHANGE PROTEIN DSBC"/>
    <property type="match status" value="1"/>
</dbReference>
<evidence type="ECO:0000259" key="2">
    <source>
        <dbReference type="Pfam" id="PF13098"/>
    </source>
</evidence>
<evidence type="ECO:0000313" key="4">
    <source>
        <dbReference type="Proteomes" id="UP000431684"/>
    </source>
</evidence>
<dbReference type="SUPFAM" id="SSF52833">
    <property type="entry name" value="Thioredoxin-like"/>
    <property type="match status" value="1"/>
</dbReference>
<feature type="chain" id="PRO_5026316412" evidence="1">
    <location>
        <begin position="28"/>
        <end position="318"/>
    </location>
</feature>
<comment type="caution">
    <text evidence="3">The sequence shown here is derived from an EMBL/GenBank/DDBJ whole genome shotgun (WGS) entry which is preliminary data.</text>
</comment>
<dbReference type="AlphaFoldDB" id="A0A6I3X6Q0"/>
<name>A0A6I3X6Q0_9BURK</name>
<protein>
    <submittedName>
        <fullName evidence="3">Thioredoxin fold domain-containing protein</fullName>
    </submittedName>
</protein>